<dbReference type="Pfam" id="PF03706">
    <property type="entry name" value="LPG_synthase_TM"/>
    <property type="match status" value="1"/>
</dbReference>
<feature type="transmembrane region" description="Helical" evidence="7">
    <location>
        <begin position="164"/>
        <end position="182"/>
    </location>
</feature>
<feature type="compositionally biased region" description="Low complexity" evidence="6">
    <location>
        <begin position="320"/>
        <end position="331"/>
    </location>
</feature>
<keyword evidence="9" id="KW-1185">Reference proteome</keyword>
<evidence type="ECO:0000256" key="1">
    <source>
        <dbReference type="ARBA" id="ARBA00004651"/>
    </source>
</evidence>
<keyword evidence="3 7" id="KW-0812">Transmembrane</keyword>
<evidence type="ECO:0008006" key="10">
    <source>
        <dbReference type="Google" id="ProtNLM"/>
    </source>
</evidence>
<feature type="transmembrane region" description="Helical" evidence="7">
    <location>
        <begin position="123"/>
        <end position="144"/>
    </location>
</feature>
<evidence type="ECO:0000256" key="3">
    <source>
        <dbReference type="ARBA" id="ARBA00022692"/>
    </source>
</evidence>
<feature type="transmembrane region" description="Helical" evidence="7">
    <location>
        <begin position="6"/>
        <end position="24"/>
    </location>
</feature>
<dbReference type="InterPro" id="IPR022791">
    <property type="entry name" value="L-PG_synthase/AglD"/>
</dbReference>
<keyword evidence="5 7" id="KW-0472">Membrane</keyword>
<feature type="transmembrane region" description="Helical" evidence="7">
    <location>
        <begin position="81"/>
        <end position="102"/>
    </location>
</feature>
<dbReference type="PANTHER" id="PTHR39087">
    <property type="entry name" value="UPF0104 MEMBRANE PROTEIN MJ1595"/>
    <property type="match status" value="1"/>
</dbReference>
<feature type="transmembrane region" description="Helical" evidence="7">
    <location>
        <begin position="270"/>
        <end position="300"/>
    </location>
</feature>
<sequence>MSIYKLFLRAVIVVAIGVAAYLLYRTLSQYSFDEIMESVRAIPAAYLARAFGFAAASYLCLTFFDWLAVRYAGKPQPWRRTALASFTALSIGHNVGVAALSSGAIRYRFYARWGLRVGDVAKVILFCGITVGLGLATMGGIALLLYPSTAEGLMGVNGPELKGMAIVCLSLPVAWIVLSAFVRGELTVRKWSLTLPPLPLAIGQVAAGAANYACVAACLHQLLAATSEVNYLEVAAIYVIGILASLISHVPGGLGVLEATVLYLQPGAEAVGALLVFRLVYFLVPLALGLPTLLACEYFLRSPEKRKREKRKQDEDADVPADAAPAADGRS</sequence>
<keyword evidence="4 7" id="KW-1133">Transmembrane helix</keyword>
<evidence type="ECO:0000256" key="6">
    <source>
        <dbReference type="SAM" id="MobiDB-lite"/>
    </source>
</evidence>
<accession>A0A285SFW4</accession>
<keyword evidence="2" id="KW-1003">Cell membrane</keyword>
<evidence type="ECO:0000313" key="8">
    <source>
        <dbReference type="EMBL" id="SOC06787.1"/>
    </source>
</evidence>
<dbReference type="AlphaFoldDB" id="A0A285SFW4"/>
<evidence type="ECO:0000256" key="5">
    <source>
        <dbReference type="ARBA" id="ARBA00023136"/>
    </source>
</evidence>
<organism evidence="8 9">
    <name type="scientific">Stappia indica</name>
    <dbReference type="NCBI Taxonomy" id="538381"/>
    <lineage>
        <taxon>Bacteria</taxon>
        <taxon>Pseudomonadati</taxon>
        <taxon>Pseudomonadota</taxon>
        <taxon>Alphaproteobacteria</taxon>
        <taxon>Hyphomicrobiales</taxon>
        <taxon>Stappiaceae</taxon>
        <taxon>Stappia</taxon>
    </lineage>
</organism>
<dbReference type="EMBL" id="OBML01000005">
    <property type="protein sequence ID" value="SOC06787.1"/>
    <property type="molecule type" value="Genomic_DNA"/>
</dbReference>
<comment type="subcellular location">
    <subcellularLocation>
        <location evidence="1">Cell membrane</location>
        <topology evidence="1">Multi-pass membrane protein</topology>
    </subcellularLocation>
</comment>
<evidence type="ECO:0000256" key="4">
    <source>
        <dbReference type="ARBA" id="ARBA00022989"/>
    </source>
</evidence>
<evidence type="ECO:0000256" key="7">
    <source>
        <dbReference type="SAM" id="Phobius"/>
    </source>
</evidence>
<evidence type="ECO:0000256" key="2">
    <source>
        <dbReference type="ARBA" id="ARBA00022475"/>
    </source>
</evidence>
<dbReference type="STRING" id="538381.GCA_001696535_02079"/>
<reference evidence="8 9" key="1">
    <citation type="submission" date="2017-08" db="EMBL/GenBank/DDBJ databases">
        <authorList>
            <person name="de Groot N.N."/>
        </authorList>
    </citation>
    <scope>NUCLEOTIDE SEQUENCE [LARGE SCALE GENOMIC DNA]</scope>
    <source>
        <strain evidence="8 9">USBA 352</strain>
    </source>
</reference>
<dbReference type="Proteomes" id="UP000219331">
    <property type="component" value="Unassembled WGS sequence"/>
</dbReference>
<feature type="transmembrane region" description="Helical" evidence="7">
    <location>
        <begin position="45"/>
        <end position="69"/>
    </location>
</feature>
<name>A0A285SFW4_9HYPH</name>
<dbReference type="OrthoDB" id="145485at2"/>
<protein>
    <recommendedName>
        <fullName evidence="10">Lysylphosphatidylglycerol synthase TM region</fullName>
    </recommendedName>
</protein>
<evidence type="ECO:0000313" key="9">
    <source>
        <dbReference type="Proteomes" id="UP000219331"/>
    </source>
</evidence>
<proteinExistence type="predicted"/>
<dbReference type="GO" id="GO:0005886">
    <property type="term" value="C:plasma membrane"/>
    <property type="evidence" value="ECO:0007669"/>
    <property type="project" value="UniProtKB-SubCell"/>
</dbReference>
<feature type="transmembrane region" description="Helical" evidence="7">
    <location>
        <begin position="231"/>
        <end position="250"/>
    </location>
</feature>
<gene>
    <name evidence="8" type="ORF">SAMN05421512_105211</name>
</gene>
<feature type="region of interest" description="Disordered" evidence="6">
    <location>
        <begin position="304"/>
        <end position="331"/>
    </location>
</feature>
<dbReference type="PANTHER" id="PTHR39087:SF2">
    <property type="entry name" value="UPF0104 MEMBRANE PROTEIN MJ1595"/>
    <property type="match status" value="1"/>
</dbReference>
<dbReference type="RefSeq" id="WP_097174880.1">
    <property type="nucleotide sequence ID" value="NZ_OBML01000005.1"/>
</dbReference>